<keyword evidence="3" id="KW-1185">Reference proteome</keyword>
<dbReference type="EMBL" id="MN844877">
    <property type="protein sequence ID" value="QHJ75355.1"/>
    <property type="molecule type" value="Genomic_DNA"/>
</dbReference>
<feature type="region of interest" description="Disordered" evidence="1">
    <location>
        <begin position="43"/>
        <end position="76"/>
    </location>
</feature>
<dbReference type="Proteomes" id="UP000464416">
    <property type="component" value="Segment"/>
</dbReference>
<evidence type="ECO:0000256" key="1">
    <source>
        <dbReference type="SAM" id="MobiDB-lite"/>
    </source>
</evidence>
<evidence type="ECO:0000313" key="3">
    <source>
        <dbReference type="Proteomes" id="UP000464416"/>
    </source>
</evidence>
<reference evidence="2 3" key="1">
    <citation type="submission" date="2019-12" db="EMBL/GenBank/DDBJ databases">
        <title>The first sequenced Sphaerotilus natans bacteriophage genome is one of a kind - characterization and potential to control this filamentous bacterium in WWTP.</title>
        <authorList>
            <person name="Ferreira R."/>
            <person name="Amado R."/>
            <person name="Padrao J."/>
            <person name="Ferreira V."/>
            <person name="Dias N.M."/>
            <person name="Melo L.D.R."/>
            <person name="Azeredo J."/>
            <person name="Santos S.B."/>
            <person name="Nicolau A."/>
        </authorList>
    </citation>
    <scope>NUCLEOTIDE SEQUENCE [LARGE SCALE GENOMIC DNA]</scope>
</reference>
<feature type="compositionally biased region" description="Polar residues" evidence="1">
    <location>
        <begin position="66"/>
        <end position="76"/>
    </location>
</feature>
<protein>
    <submittedName>
        <fullName evidence="2">Uncharacterized protein</fullName>
    </submittedName>
</protein>
<organism evidence="2 3">
    <name type="scientific">Sphaerotilus phage vB_SnaP-R1</name>
    <dbReference type="NCBI Taxonomy" id="2696336"/>
    <lineage>
        <taxon>Viruses</taxon>
        <taxon>Duplodnaviria</taxon>
        <taxon>Heunggongvirae</taxon>
        <taxon>Uroviricota</taxon>
        <taxon>Caudoviricetes</taxon>
        <taxon>Autographivirales</taxon>
        <taxon>Autoscriptoviridae</taxon>
        <taxon>Natansvirus</taxon>
        <taxon>Natansvirus SnaPR1</taxon>
    </lineage>
</organism>
<proteinExistence type="predicted"/>
<name>A0A6B9SYC1_9CAUD</name>
<accession>A0A6B9SYC1</accession>
<sequence length="76" mass="7975">MKTPKIDTSGTERAQRAIAEAQAAANNLQKNFQTDLKTENLTQVTPGAGADAVVPEAGPKRRRQGSGLSSQLGINV</sequence>
<evidence type="ECO:0000313" key="2">
    <source>
        <dbReference type="EMBL" id="QHJ75355.1"/>
    </source>
</evidence>
<gene>
    <name evidence="2" type="ORF">SnaR1_gp31</name>
</gene>